<dbReference type="SUPFAM" id="SSF52540">
    <property type="entry name" value="P-loop containing nucleoside triphosphate hydrolases"/>
    <property type="match status" value="1"/>
</dbReference>
<dbReference type="EMBL" id="JRQD01000007">
    <property type="protein sequence ID" value="KGM05916.1"/>
    <property type="molecule type" value="Genomic_DNA"/>
</dbReference>
<proteinExistence type="predicted"/>
<dbReference type="PROSITE" id="PS51866">
    <property type="entry name" value="MOP"/>
    <property type="match status" value="1"/>
</dbReference>
<sequence>MSAYQLNDIEVRYGQTKALEIGSLALATNQSTALLGENGAGKSTLMHLLAFIQKPDAGLIHFQGEAVKDTLSSQQRQKIGFVSQQPYLLTGSIRDNLKLALKLQHIPRHLHQPFIDEALTIVNLTDLSDQDAATLSGGELKRAAIARAIVYQPDILLLDEPFSHLDQRHIRQLEKTIQMFAQKPGKTVVFSTHDRLQAMAIADNSVNLVSGRVTSAPLLNLYHGHCHQQQFNTGQIVVHVAENKSEARHIAIDPREIIISDQPLEHTSMLNRFQGRLIQIAEETGHIRLLVDCGERFHAIITPTSLNKLALQLGDTVWLSFKASAVSIF</sequence>
<dbReference type="GO" id="GO:0055085">
    <property type="term" value="P:transmembrane transport"/>
    <property type="evidence" value="ECO:0007669"/>
    <property type="project" value="InterPro"/>
</dbReference>
<evidence type="ECO:0000256" key="2">
    <source>
        <dbReference type="ARBA" id="ARBA00022505"/>
    </source>
</evidence>
<evidence type="ECO:0000256" key="5">
    <source>
        <dbReference type="PROSITE-ProRule" id="PRU01213"/>
    </source>
</evidence>
<evidence type="ECO:0000313" key="9">
    <source>
        <dbReference type="Proteomes" id="UP000029999"/>
    </source>
</evidence>
<evidence type="ECO:0000259" key="6">
    <source>
        <dbReference type="PROSITE" id="PS50893"/>
    </source>
</evidence>
<dbReference type="GO" id="GO:0016887">
    <property type="term" value="F:ATP hydrolysis activity"/>
    <property type="evidence" value="ECO:0007669"/>
    <property type="project" value="InterPro"/>
</dbReference>
<dbReference type="InterPro" id="IPR027417">
    <property type="entry name" value="P-loop_NTPase"/>
</dbReference>
<dbReference type="Proteomes" id="UP000029999">
    <property type="component" value="Unassembled WGS sequence"/>
</dbReference>
<evidence type="ECO:0000313" key="8">
    <source>
        <dbReference type="EMBL" id="KGM05916.1"/>
    </source>
</evidence>
<accession>A0A0A0BD87</accession>
<keyword evidence="2 5" id="KW-0500">Molybdenum</keyword>
<dbReference type="InterPro" id="IPR003439">
    <property type="entry name" value="ABC_transporter-like_ATP-bd"/>
</dbReference>
<feature type="domain" description="Mop" evidence="7">
    <location>
        <begin position="266"/>
        <end position="329"/>
    </location>
</feature>
<dbReference type="GO" id="GO:0015689">
    <property type="term" value="P:molybdate ion transport"/>
    <property type="evidence" value="ECO:0007669"/>
    <property type="project" value="InterPro"/>
</dbReference>
<keyword evidence="1" id="KW-0813">Transport</keyword>
<evidence type="ECO:0000259" key="7">
    <source>
        <dbReference type="PROSITE" id="PS51866"/>
    </source>
</evidence>
<dbReference type="InterPro" id="IPR017871">
    <property type="entry name" value="ABC_transporter-like_CS"/>
</dbReference>
<dbReference type="Pfam" id="PF03459">
    <property type="entry name" value="TOBE"/>
    <property type="match status" value="1"/>
</dbReference>
<dbReference type="InterPro" id="IPR005116">
    <property type="entry name" value="Transp-assoc_OB_typ1"/>
</dbReference>
<keyword evidence="3" id="KW-0547">Nucleotide-binding</keyword>
<dbReference type="PROSITE" id="PS00211">
    <property type="entry name" value="ABC_TRANSPORTER_1"/>
    <property type="match status" value="1"/>
</dbReference>
<dbReference type="AlphaFoldDB" id="A0A0A0BD87"/>
<dbReference type="GO" id="GO:0005524">
    <property type="term" value="F:ATP binding"/>
    <property type="evidence" value="ECO:0007669"/>
    <property type="project" value="UniProtKB-KW"/>
</dbReference>
<dbReference type="InterPro" id="IPR008995">
    <property type="entry name" value="Mo/tungstate-bd_C_term_dom"/>
</dbReference>
<dbReference type="InterPro" id="IPR050093">
    <property type="entry name" value="ABC_SmlMolc_Importer"/>
</dbReference>
<keyword evidence="4 8" id="KW-0067">ATP-binding</keyword>
<organism evidence="8 9">
    <name type="scientific">Methylophaga thiooxydans</name>
    <dbReference type="NCBI Taxonomy" id="392484"/>
    <lineage>
        <taxon>Bacteria</taxon>
        <taxon>Pseudomonadati</taxon>
        <taxon>Pseudomonadota</taxon>
        <taxon>Gammaproteobacteria</taxon>
        <taxon>Thiotrichales</taxon>
        <taxon>Piscirickettsiaceae</taxon>
        <taxon>Methylophaga</taxon>
    </lineage>
</organism>
<dbReference type="PANTHER" id="PTHR42781:SF4">
    <property type="entry name" value="SPERMIDINE_PUTRESCINE IMPORT ATP-BINDING PROTEIN POTA"/>
    <property type="match status" value="1"/>
</dbReference>
<dbReference type="Gene3D" id="2.40.50.100">
    <property type="match status" value="1"/>
</dbReference>
<evidence type="ECO:0000256" key="3">
    <source>
        <dbReference type="ARBA" id="ARBA00022741"/>
    </source>
</evidence>
<dbReference type="SMART" id="SM00382">
    <property type="entry name" value="AAA"/>
    <property type="match status" value="1"/>
</dbReference>
<dbReference type="InterPro" id="IPR015856">
    <property type="entry name" value="ABC_transpr_CbiO/EcfA_su"/>
</dbReference>
<name>A0A0A0BD87_9GAMM</name>
<dbReference type="InterPro" id="IPR004606">
    <property type="entry name" value="Mop_domain"/>
</dbReference>
<dbReference type="PANTHER" id="PTHR42781">
    <property type="entry name" value="SPERMIDINE/PUTRESCINE IMPORT ATP-BINDING PROTEIN POTA"/>
    <property type="match status" value="1"/>
</dbReference>
<dbReference type="SUPFAM" id="SSF50331">
    <property type="entry name" value="MOP-like"/>
    <property type="match status" value="1"/>
</dbReference>
<dbReference type="GO" id="GO:0016020">
    <property type="term" value="C:membrane"/>
    <property type="evidence" value="ECO:0007669"/>
    <property type="project" value="InterPro"/>
</dbReference>
<evidence type="ECO:0000256" key="4">
    <source>
        <dbReference type="ARBA" id="ARBA00022840"/>
    </source>
</evidence>
<comment type="caution">
    <text evidence="8">The sequence shown here is derived from an EMBL/GenBank/DDBJ whole genome shotgun (WGS) entry which is preliminary data.</text>
</comment>
<dbReference type="Pfam" id="PF00005">
    <property type="entry name" value="ABC_tran"/>
    <property type="match status" value="1"/>
</dbReference>
<gene>
    <name evidence="8" type="ORF">LP43_2480</name>
</gene>
<feature type="domain" description="ABC transporter" evidence="6">
    <location>
        <begin position="4"/>
        <end position="235"/>
    </location>
</feature>
<evidence type="ECO:0000256" key="1">
    <source>
        <dbReference type="ARBA" id="ARBA00022448"/>
    </source>
</evidence>
<protein>
    <submittedName>
        <fullName evidence="8">ABC-type tungstate transport system, ATP-binding protein</fullName>
    </submittedName>
</protein>
<dbReference type="RefSeq" id="WP_052094209.1">
    <property type="nucleotide sequence ID" value="NZ_JRQD01000007.1"/>
</dbReference>
<dbReference type="Gene3D" id="3.40.50.300">
    <property type="entry name" value="P-loop containing nucleotide triphosphate hydrolases"/>
    <property type="match status" value="1"/>
</dbReference>
<dbReference type="InterPro" id="IPR003593">
    <property type="entry name" value="AAA+_ATPase"/>
</dbReference>
<dbReference type="CDD" id="cd03225">
    <property type="entry name" value="ABC_cobalt_CbiO_domain1"/>
    <property type="match status" value="1"/>
</dbReference>
<dbReference type="PROSITE" id="PS50893">
    <property type="entry name" value="ABC_TRANSPORTER_2"/>
    <property type="match status" value="1"/>
</dbReference>
<reference evidence="8 9" key="1">
    <citation type="submission" date="2014-09" db="EMBL/GenBank/DDBJ databases">
        <authorList>
            <person name="Grob C."/>
            <person name="Taubert M."/>
            <person name="Howat A.M."/>
            <person name="Burns O.J."/>
            <person name="Dixon J.L."/>
            <person name="Chen Y."/>
            <person name="Murrell J.C."/>
        </authorList>
    </citation>
    <scope>NUCLEOTIDE SEQUENCE [LARGE SCALE GENOMIC DNA]</scope>
    <source>
        <strain evidence="8">L4</strain>
    </source>
</reference>
<dbReference type="STRING" id="392484.LP43_2480"/>